<evidence type="ECO:0000313" key="2">
    <source>
        <dbReference type="EMBL" id="MFD2743550.1"/>
    </source>
</evidence>
<dbReference type="Proteomes" id="UP001597418">
    <property type="component" value="Unassembled WGS sequence"/>
</dbReference>
<feature type="transmembrane region" description="Helical" evidence="1">
    <location>
        <begin position="20"/>
        <end position="36"/>
    </location>
</feature>
<evidence type="ECO:0000256" key="1">
    <source>
        <dbReference type="SAM" id="Phobius"/>
    </source>
</evidence>
<keyword evidence="3" id="KW-1185">Reference proteome</keyword>
<dbReference type="RefSeq" id="WP_156472570.1">
    <property type="nucleotide sequence ID" value="NZ_JBHUMB010000008.1"/>
</dbReference>
<keyword evidence="1" id="KW-0812">Transmembrane</keyword>
<reference evidence="3" key="1">
    <citation type="journal article" date="2019" name="Int. J. Syst. Evol. Microbiol.">
        <title>The Global Catalogue of Microorganisms (GCM) 10K type strain sequencing project: providing services to taxonomists for standard genome sequencing and annotation.</title>
        <authorList>
            <consortium name="The Broad Institute Genomics Platform"/>
            <consortium name="The Broad Institute Genome Sequencing Center for Infectious Disease"/>
            <person name="Wu L."/>
            <person name="Ma J."/>
        </authorList>
    </citation>
    <scope>NUCLEOTIDE SEQUENCE [LARGE SCALE GENOMIC DNA]</scope>
    <source>
        <strain evidence="3">KCTC 42247</strain>
    </source>
</reference>
<accession>A0ABW5UE54</accession>
<organism evidence="2 3">
    <name type="scientific">Sphingobacterium populi</name>
    <dbReference type="NCBI Taxonomy" id="1812824"/>
    <lineage>
        <taxon>Bacteria</taxon>
        <taxon>Pseudomonadati</taxon>
        <taxon>Bacteroidota</taxon>
        <taxon>Sphingobacteriia</taxon>
        <taxon>Sphingobacteriales</taxon>
        <taxon>Sphingobacteriaceae</taxon>
        <taxon>Sphingobacterium</taxon>
    </lineage>
</organism>
<gene>
    <name evidence="2" type="ORF">ACFSQ6_09080</name>
</gene>
<evidence type="ECO:0008006" key="4">
    <source>
        <dbReference type="Google" id="ProtNLM"/>
    </source>
</evidence>
<feature type="transmembrane region" description="Helical" evidence="1">
    <location>
        <begin position="48"/>
        <end position="70"/>
    </location>
</feature>
<feature type="transmembrane region" description="Helical" evidence="1">
    <location>
        <begin position="76"/>
        <end position="95"/>
    </location>
</feature>
<keyword evidence="1" id="KW-0472">Membrane</keyword>
<protein>
    <recommendedName>
        <fullName evidence="4">Magnesium citrate secondary transporter</fullName>
    </recommendedName>
</protein>
<sequence>MAHQILQWVFAVHLPWVDSYLDPILMMPLTLYLILWERRYLFGKTAEYTLPLSTVFYYFVMIAVLFEVIFPLIQPLFVADWWDVICYALGGILFYTQMNHKGADRTDLN</sequence>
<comment type="caution">
    <text evidence="2">The sequence shown here is derived from an EMBL/GenBank/DDBJ whole genome shotgun (WGS) entry which is preliminary data.</text>
</comment>
<keyword evidence="1" id="KW-1133">Transmembrane helix</keyword>
<proteinExistence type="predicted"/>
<evidence type="ECO:0000313" key="3">
    <source>
        <dbReference type="Proteomes" id="UP001597418"/>
    </source>
</evidence>
<name>A0ABW5UE54_9SPHI</name>
<dbReference type="EMBL" id="JBHUMB010000008">
    <property type="protein sequence ID" value="MFD2743550.1"/>
    <property type="molecule type" value="Genomic_DNA"/>
</dbReference>